<name>A0A6J4JPE2_9SPHI</name>
<evidence type="ECO:0000313" key="1">
    <source>
        <dbReference type="EMBL" id="CAA9283660.1"/>
    </source>
</evidence>
<evidence type="ECO:0008006" key="2">
    <source>
        <dbReference type="Google" id="ProtNLM"/>
    </source>
</evidence>
<dbReference type="AlphaFoldDB" id="A0A6J4JPE2"/>
<gene>
    <name evidence="1" type="ORF">AVDCRST_MAG56-3933</name>
</gene>
<reference evidence="1" key="1">
    <citation type="submission" date="2020-02" db="EMBL/GenBank/DDBJ databases">
        <authorList>
            <person name="Meier V. D."/>
        </authorList>
    </citation>
    <scope>NUCLEOTIDE SEQUENCE</scope>
    <source>
        <strain evidence="1">AVDCRST_MAG56</strain>
    </source>
</reference>
<protein>
    <recommendedName>
        <fullName evidence="2">ABC transporter ATPase</fullName>
    </recommendedName>
</protein>
<sequence length="165" mass="18334">MYIPFEQMPGHARVWVYQSVKPLDAATAALTESLEQFARNWESHGIPLRASFRVLHDHFIVLAVDETAKDASGCSIDKSVHFMQGLEGQFGLSLFDRSQQAFLVNGQVKFVEVKNLKAQVQAGAIGPETSTFNTLVATVGQLQTEWLVPAAKGWLARYFRQVPQA</sequence>
<organism evidence="1">
    <name type="scientific">uncultured Cytophagales bacterium</name>
    <dbReference type="NCBI Taxonomy" id="158755"/>
    <lineage>
        <taxon>Bacteria</taxon>
        <taxon>Pseudomonadati</taxon>
        <taxon>Bacteroidota</taxon>
        <taxon>Sphingobacteriia</taxon>
        <taxon>Sphingobacteriales</taxon>
        <taxon>environmental samples</taxon>
    </lineage>
</organism>
<proteinExistence type="predicted"/>
<accession>A0A6J4JPE2</accession>
<dbReference type="EMBL" id="CADCTQ010000329">
    <property type="protein sequence ID" value="CAA9283660.1"/>
    <property type="molecule type" value="Genomic_DNA"/>
</dbReference>